<evidence type="ECO:0000313" key="5">
    <source>
        <dbReference type="Proteomes" id="UP000253083"/>
    </source>
</evidence>
<dbReference type="GO" id="GO:0016787">
    <property type="term" value="F:hydrolase activity"/>
    <property type="evidence" value="ECO:0007669"/>
    <property type="project" value="UniProtKB-KW"/>
</dbReference>
<sequence>MPHTWSRLARFTLMTTVISLFFALLATQAFSATPSSNKKLSTMSLQTNSIELVHGEGKVEFAVIWLHGLGATADDFPPIVPELSLRTDRAIRFIFPQAPDRPITINGGMRMPGWYDIKGVDIKDKQDAEGMAESQTLLEALIQSQIDDGIPSHHIIIAGFSQGGAVAYFTGLRSQHKLGGILALSTYLPFAEQSKQAHSAVNLTTPIFASHGSFDPVVPVSLGETSVGHLKELGYAVNWQVYPMEHNVIMPQIKDIGRWINGVLSDADSR</sequence>
<feature type="domain" description="Phospholipase/carboxylesterase/thioesterase" evidence="3">
    <location>
        <begin position="51"/>
        <end position="261"/>
    </location>
</feature>
<dbReference type="InterPro" id="IPR003140">
    <property type="entry name" value="PLipase/COase/thioEstase"/>
</dbReference>
<evidence type="ECO:0000313" key="4">
    <source>
        <dbReference type="EMBL" id="RBP52710.1"/>
    </source>
</evidence>
<dbReference type="PANTHER" id="PTHR10655">
    <property type="entry name" value="LYSOPHOSPHOLIPASE-RELATED"/>
    <property type="match status" value="1"/>
</dbReference>
<dbReference type="EMBL" id="QNRT01000001">
    <property type="protein sequence ID" value="RBP52710.1"/>
    <property type="molecule type" value="Genomic_DNA"/>
</dbReference>
<dbReference type="Proteomes" id="UP000253083">
    <property type="component" value="Unassembled WGS sequence"/>
</dbReference>
<dbReference type="InterPro" id="IPR050565">
    <property type="entry name" value="LYPA1-2/EST-like"/>
</dbReference>
<dbReference type="Gene3D" id="3.40.50.1820">
    <property type="entry name" value="alpha/beta hydrolase"/>
    <property type="match status" value="1"/>
</dbReference>
<dbReference type="InterPro" id="IPR029058">
    <property type="entry name" value="AB_hydrolase_fold"/>
</dbReference>
<keyword evidence="5" id="KW-1185">Reference proteome</keyword>
<dbReference type="PANTHER" id="PTHR10655:SF17">
    <property type="entry name" value="LYSOPHOSPHOLIPASE-LIKE PROTEIN 1"/>
    <property type="match status" value="1"/>
</dbReference>
<comment type="similarity">
    <text evidence="1">Belongs to the AB hydrolase superfamily. AB hydrolase 2 family.</text>
</comment>
<protein>
    <submittedName>
        <fullName evidence="4">Phospholipase/carboxylesterase</fullName>
    </submittedName>
</protein>
<proteinExistence type="inferred from homology"/>
<evidence type="ECO:0000256" key="1">
    <source>
        <dbReference type="ARBA" id="ARBA00006499"/>
    </source>
</evidence>
<dbReference type="SUPFAM" id="SSF53474">
    <property type="entry name" value="alpha/beta-Hydrolases"/>
    <property type="match status" value="1"/>
</dbReference>
<organism evidence="4 5">
    <name type="scientific">Arenicella xantha</name>
    <dbReference type="NCBI Taxonomy" id="644221"/>
    <lineage>
        <taxon>Bacteria</taxon>
        <taxon>Pseudomonadati</taxon>
        <taxon>Pseudomonadota</taxon>
        <taxon>Gammaproteobacteria</taxon>
        <taxon>Arenicellales</taxon>
        <taxon>Arenicellaceae</taxon>
        <taxon>Arenicella</taxon>
    </lineage>
</organism>
<gene>
    <name evidence="4" type="ORF">DFR28_10192</name>
</gene>
<dbReference type="InParanoid" id="A0A395JM71"/>
<name>A0A395JM71_9GAMM</name>
<accession>A0A395JM71</accession>
<dbReference type="Pfam" id="PF02230">
    <property type="entry name" value="Abhydrolase_2"/>
    <property type="match status" value="1"/>
</dbReference>
<comment type="caution">
    <text evidence="4">The sequence shown here is derived from an EMBL/GenBank/DDBJ whole genome shotgun (WGS) entry which is preliminary data.</text>
</comment>
<keyword evidence="2" id="KW-0378">Hydrolase</keyword>
<reference evidence="4 5" key="1">
    <citation type="submission" date="2018-06" db="EMBL/GenBank/DDBJ databases">
        <title>Genomic Encyclopedia of Type Strains, Phase IV (KMG-IV): sequencing the most valuable type-strain genomes for metagenomic binning, comparative biology and taxonomic classification.</title>
        <authorList>
            <person name="Goeker M."/>
        </authorList>
    </citation>
    <scope>NUCLEOTIDE SEQUENCE [LARGE SCALE GENOMIC DNA]</scope>
    <source>
        <strain evidence="4 5">DSM 24032</strain>
    </source>
</reference>
<evidence type="ECO:0000259" key="3">
    <source>
        <dbReference type="Pfam" id="PF02230"/>
    </source>
</evidence>
<dbReference type="AlphaFoldDB" id="A0A395JM71"/>
<evidence type="ECO:0000256" key="2">
    <source>
        <dbReference type="ARBA" id="ARBA00022801"/>
    </source>
</evidence>